<dbReference type="InterPro" id="IPR001633">
    <property type="entry name" value="EAL_dom"/>
</dbReference>
<keyword evidence="1" id="KW-0597">Phosphoprotein</keyword>
<feature type="modified residue" description="4-aspartylphosphate" evidence="1">
    <location>
        <position position="58"/>
    </location>
</feature>
<evidence type="ECO:0000313" key="5">
    <source>
        <dbReference type="Proteomes" id="UP000071641"/>
    </source>
</evidence>
<evidence type="ECO:0000256" key="1">
    <source>
        <dbReference type="PROSITE-ProRule" id="PRU00169"/>
    </source>
</evidence>
<dbReference type="InterPro" id="IPR035919">
    <property type="entry name" value="EAL_sf"/>
</dbReference>
<dbReference type="PANTHER" id="PTHR33121">
    <property type="entry name" value="CYCLIC DI-GMP PHOSPHODIESTERASE PDEF"/>
    <property type="match status" value="1"/>
</dbReference>
<dbReference type="SMART" id="SM00052">
    <property type="entry name" value="EAL"/>
    <property type="match status" value="1"/>
</dbReference>
<accession>A0A128EVB8</accession>
<gene>
    <name evidence="4" type="primary">dosP_2</name>
    <name evidence="4" type="ORF">GCE9029_00881</name>
</gene>
<dbReference type="InterPro" id="IPR011006">
    <property type="entry name" value="CheY-like_superfamily"/>
</dbReference>
<feature type="domain" description="EAL" evidence="3">
    <location>
        <begin position="139"/>
        <end position="394"/>
    </location>
</feature>
<sequence>MPVTRRILVVDDSDAILLMVKSLLSDIGINDVKTFNDPHAALEELHRSPTKYDVVLTDLNMPDIDGMGVIRELGKMHFGGGICIISDLDVRIIELAAEVARQQQVCLLGNIAKPINKDALQLILDRMDQFEERKFLKFKKMTKEELITCIVHHQVVPYYQPKLNPDNNRVESLEVLARIRKPGEADAILPGRFIPTAIQYDLMDLLTMQLAETTAVDMEALSNIFGDKVKISLNLSPQQLADLEIPNRLEALFKTRNIDKSRVVLEITEEYALKSAEQMESLNRLRIRGYGLSLDDFGTGFTNLQQLRSLPFTEVKIDRTLISQIHHDQFSQVIVQSLSEITDKFNVDLVAEGIEHFEELEYLSTRYPGILLQGFLICRPRPIESLQSWYSSWLKGVGASISSEGTGR</sequence>
<dbReference type="Pfam" id="PF00072">
    <property type="entry name" value="Response_reg"/>
    <property type="match status" value="1"/>
</dbReference>
<dbReference type="InterPro" id="IPR001789">
    <property type="entry name" value="Sig_transdc_resp-reg_receiver"/>
</dbReference>
<dbReference type="PROSITE" id="PS50110">
    <property type="entry name" value="RESPONSE_REGULATORY"/>
    <property type="match status" value="1"/>
</dbReference>
<keyword evidence="5" id="KW-1185">Reference proteome</keyword>
<dbReference type="EC" id="3.1.4.52" evidence="4"/>
<feature type="domain" description="Response regulatory" evidence="2">
    <location>
        <begin position="6"/>
        <end position="128"/>
    </location>
</feature>
<dbReference type="Gene3D" id="3.40.50.2300">
    <property type="match status" value="1"/>
</dbReference>
<dbReference type="AlphaFoldDB" id="A0A128EVB8"/>
<dbReference type="CDD" id="cd01948">
    <property type="entry name" value="EAL"/>
    <property type="match status" value="1"/>
</dbReference>
<proteinExistence type="predicted"/>
<dbReference type="SUPFAM" id="SSF141868">
    <property type="entry name" value="EAL domain-like"/>
    <property type="match status" value="1"/>
</dbReference>
<dbReference type="EMBL" id="FIZX01000001">
    <property type="protein sequence ID" value="CZF78513.1"/>
    <property type="molecule type" value="Genomic_DNA"/>
</dbReference>
<dbReference type="SUPFAM" id="SSF52172">
    <property type="entry name" value="CheY-like"/>
    <property type="match status" value="1"/>
</dbReference>
<organism evidence="4 5">
    <name type="scientific">Grimontia celer</name>
    <dbReference type="NCBI Taxonomy" id="1796497"/>
    <lineage>
        <taxon>Bacteria</taxon>
        <taxon>Pseudomonadati</taxon>
        <taxon>Pseudomonadota</taxon>
        <taxon>Gammaproteobacteria</taxon>
        <taxon>Vibrionales</taxon>
        <taxon>Vibrionaceae</taxon>
        <taxon>Grimontia</taxon>
    </lineage>
</organism>
<dbReference type="GO" id="GO:0071111">
    <property type="term" value="F:cyclic-guanylate-specific phosphodiesterase activity"/>
    <property type="evidence" value="ECO:0007669"/>
    <property type="project" value="UniProtKB-EC"/>
</dbReference>
<evidence type="ECO:0000313" key="4">
    <source>
        <dbReference type="EMBL" id="CZF78513.1"/>
    </source>
</evidence>
<dbReference type="Pfam" id="PF00563">
    <property type="entry name" value="EAL"/>
    <property type="match status" value="1"/>
</dbReference>
<dbReference type="PANTHER" id="PTHR33121:SF79">
    <property type="entry name" value="CYCLIC DI-GMP PHOSPHODIESTERASE PDED-RELATED"/>
    <property type="match status" value="1"/>
</dbReference>
<dbReference type="GO" id="GO:0000160">
    <property type="term" value="P:phosphorelay signal transduction system"/>
    <property type="evidence" value="ECO:0007669"/>
    <property type="project" value="InterPro"/>
</dbReference>
<dbReference type="OrthoDB" id="9812358at2"/>
<dbReference type="Proteomes" id="UP000071641">
    <property type="component" value="Unassembled WGS sequence"/>
</dbReference>
<protein>
    <submittedName>
        <fullName evidence="4">Oxygen sensor protein DosP</fullName>
        <ecNumber evidence="4">3.1.4.52</ecNumber>
    </submittedName>
</protein>
<dbReference type="InterPro" id="IPR050706">
    <property type="entry name" value="Cyclic-di-GMP_PDE-like"/>
</dbReference>
<dbReference type="PROSITE" id="PS50883">
    <property type="entry name" value="EAL"/>
    <property type="match status" value="1"/>
</dbReference>
<dbReference type="Gene3D" id="3.20.20.450">
    <property type="entry name" value="EAL domain"/>
    <property type="match status" value="1"/>
</dbReference>
<dbReference type="SMART" id="SM00448">
    <property type="entry name" value="REC"/>
    <property type="match status" value="1"/>
</dbReference>
<name>A0A128EVB8_9GAMM</name>
<reference evidence="5" key="1">
    <citation type="submission" date="2016-02" db="EMBL/GenBank/DDBJ databases">
        <authorList>
            <person name="Rodrigo-Torres Lidia"/>
            <person name="Arahal R.David."/>
        </authorList>
    </citation>
    <scope>NUCLEOTIDE SEQUENCE [LARGE SCALE GENOMIC DNA]</scope>
    <source>
        <strain evidence="5">CECT 9029</strain>
    </source>
</reference>
<dbReference type="STRING" id="1796497.GCE9029_00881"/>
<dbReference type="RefSeq" id="WP_062661197.1">
    <property type="nucleotide sequence ID" value="NZ_FIZX01000001.1"/>
</dbReference>
<keyword evidence="4" id="KW-0378">Hydrolase</keyword>
<evidence type="ECO:0000259" key="3">
    <source>
        <dbReference type="PROSITE" id="PS50883"/>
    </source>
</evidence>
<evidence type="ECO:0000259" key="2">
    <source>
        <dbReference type="PROSITE" id="PS50110"/>
    </source>
</evidence>